<evidence type="ECO:0000313" key="4">
    <source>
        <dbReference type="Proteomes" id="UP001209803"/>
    </source>
</evidence>
<dbReference type="PANTHER" id="PTHR42709">
    <property type="entry name" value="ALKALINE PHOSPHATASE LIKE PROTEIN"/>
    <property type="match status" value="1"/>
</dbReference>
<keyword evidence="4" id="KW-1185">Reference proteome</keyword>
<protein>
    <submittedName>
        <fullName evidence="3">DedA family protein</fullName>
    </submittedName>
</protein>
<dbReference type="RefSeq" id="WP_152499663.1">
    <property type="nucleotide sequence ID" value="NZ_CP120863.1"/>
</dbReference>
<dbReference type="PANTHER" id="PTHR42709:SF4">
    <property type="entry name" value="INNER MEMBRANE PROTEIN YQAA"/>
    <property type="match status" value="1"/>
</dbReference>
<reference evidence="3 4" key="1">
    <citation type="submission" date="2023-03" db="EMBL/GenBank/DDBJ databases">
        <title>Roseibium porphyridii sp. nov. and Roseibium rhodosorbium sp. nov. isolated from marine algae, Porphyridium cruentum and Rhodosorus marinus, respectively.</title>
        <authorList>
            <person name="Lee M.W."/>
            <person name="Choi B.J."/>
            <person name="Lee J.K."/>
            <person name="Choi D.G."/>
            <person name="Baek J.H."/>
            <person name="Bayburt H."/>
            <person name="Kim J.M."/>
            <person name="Han D.M."/>
            <person name="Kim K.H."/>
            <person name="Jeon C.O."/>
        </authorList>
    </citation>
    <scope>NUCLEOTIDE SEQUENCE [LARGE SCALE GENOMIC DNA]</scope>
    <source>
        <strain evidence="3 4">KMA01</strain>
    </source>
</reference>
<dbReference type="InterPro" id="IPR051311">
    <property type="entry name" value="DedA_domain"/>
</dbReference>
<evidence type="ECO:0000259" key="2">
    <source>
        <dbReference type="Pfam" id="PF09335"/>
    </source>
</evidence>
<evidence type="ECO:0000256" key="1">
    <source>
        <dbReference type="SAM" id="Phobius"/>
    </source>
</evidence>
<feature type="transmembrane region" description="Helical" evidence="1">
    <location>
        <begin position="89"/>
        <end position="112"/>
    </location>
</feature>
<proteinExistence type="predicted"/>
<gene>
    <name evidence="3" type="ORF">K1718_03955</name>
</gene>
<keyword evidence="1" id="KW-0472">Membrane</keyword>
<keyword evidence="1" id="KW-1133">Transmembrane helix</keyword>
<feature type="transmembrane region" description="Helical" evidence="1">
    <location>
        <begin position="118"/>
        <end position="140"/>
    </location>
</feature>
<dbReference type="Proteomes" id="UP001209803">
    <property type="component" value="Chromosome"/>
</dbReference>
<feature type="transmembrane region" description="Helical" evidence="1">
    <location>
        <begin position="39"/>
        <end position="59"/>
    </location>
</feature>
<name>A0ABY8F4U7_9HYPH</name>
<keyword evidence="1" id="KW-0812">Transmembrane</keyword>
<dbReference type="InterPro" id="IPR032816">
    <property type="entry name" value="VTT_dom"/>
</dbReference>
<evidence type="ECO:0000313" key="3">
    <source>
        <dbReference type="EMBL" id="WFE90517.1"/>
    </source>
</evidence>
<dbReference type="Pfam" id="PF09335">
    <property type="entry name" value="VTT_dom"/>
    <property type="match status" value="1"/>
</dbReference>
<accession>A0ABY8F4U7</accession>
<organism evidence="3 4">
    <name type="scientific">Roseibium porphyridii</name>
    <dbReference type="NCBI Taxonomy" id="2866279"/>
    <lineage>
        <taxon>Bacteria</taxon>
        <taxon>Pseudomonadati</taxon>
        <taxon>Pseudomonadota</taxon>
        <taxon>Alphaproteobacteria</taxon>
        <taxon>Hyphomicrobiales</taxon>
        <taxon>Stappiaceae</taxon>
        <taxon>Roseibium</taxon>
    </lineage>
</organism>
<dbReference type="EMBL" id="CP120863">
    <property type="protein sequence ID" value="WFE90517.1"/>
    <property type="molecule type" value="Genomic_DNA"/>
</dbReference>
<sequence length="144" mass="15566">MSAGLLGLFGVSFLAATLLPAQSELGLSGLIALGQDPVPLLVFAASLGNTLGSVVNWWLGRGVAHFANARWFPVKADNLKRATKWYQRYGRWSLLLSWAPIVGDPLTLAAGVLREPLWSFFILVAIAKTARYIIVAFLTVQALS</sequence>
<feature type="domain" description="VTT" evidence="2">
    <location>
        <begin position="39"/>
        <end position="139"/>
    </location>
</feature>